<dbReference type="PATRIC" id="fig|589873.4.peg.462"/>
<protein>
    <submittedName>
        <fullName evidence="1">Uncharacterized protein</fullName>
    </submittedName>
</protein>
<dbReference type="KEGG" id="aaus:EP12_02165"/>
<dbReference type="eggNOG" id="ENOG5033564">
    <property type="taxonomic scope" value="Bacteria"/>
</dbReference>
<proteinExistence type="predicted"/>
<gene>
    <name evidence="1" type="ORF">EP13_02055</name>
</gene>
<evidence type="ECO:0000313" key="1">
    <source>
        <dbReference type="EMBL" id="AIF97574.1"/>
    </source>
</evidence>
<name>A0A075NSP5_9ALTE</name>
<dbReference type="OrthoDB" id="6387895at2"/>
<dbReference type="Proteomes" id="UP000056090">
    <property type="component" value="Chromosome"/>
</dbReference>
<organism evidence="1 2">
    <name type="scientific">Alteromonas australica</name>
    <dbReference type="NCBI Taxonomy" id="589873"/>
    <lineage>
        <taxon>Bacteria</taxon>
        <taxon>Pseudomonadati</taxon>
        <taxon>Pseudomonadota</taxon>
        <taxon>Gammaproteobacteria</taxon>
        <taxon>Alteromonadales</taxon>
        <taxon>Alteromonadaceae</taxon>
        <taxon>Alteromonas/Salinimonas group</taxon>
        <taxon>Alteromonas</taxon>
    </lineage>
</organism>
<accession>A0A075NSP5</accession>
<dbReference type="EMBL" id="CP008849">
    <property type="protein sequence ID" value="AIF97574.1"/>
    <property type="molecule type" value="Genomic_DNA"/>
</dbReference>
<evidence type="ECO:0000313" key="2">
    <source>
        <dbReference type="Proteomes" id="UP000056090"/>
    </source>
</evidence>
<reference evidence="1 2" key="1">
    <citation type="submission" date="2014-06" db="EMBL/GenBank/DDBJ databases">
        <title>Genomes of Alteromonas australica, a world apart.</title>
        <authorList>
            <person name="Gonzaga A."/>
            <person name="Lopez-Perez M."/>
            <person name="Rodriguez-Valera F."/>
        </authorList>
    </citation>
    <scope>NUCLEOTIDE SEQUENCE [LARGE SCALE GENOMIC DNA]</scope>
    <source>
        <strain evidence="1 2">H 17</strain>
    </source>
</reference>
<dbReference type="RefSeq" id="WP_044055745.1">
    <property type="nucleotide sequence ID" value="NZ_CAJXAX010000012.1"/>
</dbReference>
<dbReference type="GeneID" id="78253728"/>
<dbReference type="KEGG" id="aal:EP13_02055"/>
<sequence>MSSQSVPHSIANMEGLQSSIVRGEADRVVELLGSQKLDELQKSYLLELAELNGNAEVIKVIKQAPTK</sequence>
<dbReference type="AlphaFoldDB" id="A0A075NSP5"/>
<keyword evidence="2" id="KW-1185">Reference proteome</keyword>